<feature type="non-terminal residue" evidence="2">
    <location>
        <position position="1"/>
    </location>
</feature>
<evidence type="ECO:0008006" key="3">
    <source>
        <dbReference type="Google" id="ProtNLM"/>
    </source>
</evidence>
<reference evidence="2" key="3">
    <citation type="submission" date="2019-06" db="EMBL/GenBank/DDBJ databases">
        <authorList>
            <person name="Poynton C."/>
            <person name="Hasenbein S."/>
            <person name="Benoit J.B."/>
            <person name="Sepulveda M.S."/>
            <person name="Poelchau M.F."/>
            <person name="Murali S.C."/>
            <person name="Chen S."/>
            <person name="Glastad K.M."/>
            <person name="Werren J.H."/>
            <person name="Vineis J.H."/>
            <person name="Bowen J.L."/>
            <person name="Friedrich M."/>
            <person name="Jones J."/>
            <person name="Robertson H.M."/>
            <person name="Feyereisen R."/>
            <person name="Mechler-Hickson A."/>
            <person name="Mathers N."/>
            <person name="Lee C.E."/>
            <person name="Colbourne J.K."/>
            <person name="Biales A."/>
            <person name="Johnston J.S."/>
            <person name="Wellborn G.A."/>
            <person name="Rosendale A.J."/>
            <person name="Cridge A.G."/>
            <person name="Munoz-Torres M.C."/>
            <person name="Bain P.A."/>
            <person name="Manny A.R."/>
            <person name="Major K.M."/>
            <person name="Lambert F.N."/>
            <person name="Vulpe C.D."/>
            <person name="Tuck P."/>
            <person name="Blalock B.J."/>
            <person name="Lin Y.-Y."/>
            <person name="Smith M.E."/>
            <person name="Ochoa-Acuna H."/>
            <person name="Chen M.-J.M."/>
            <person name="Childers C.P."/>
            <person name="Qu J."/>
            <person name="Dugan S."/>
            <person name="Lee S.L."/>
            <person name="Chao H."/>
            <person name="Dinh H."/>
            <person name="Han Y."/>
            <person name="Doddapaneni H."/>
            <person name="Worley K.C."/>
            <person name="Muzny D.M."/>
            <person name="Gibbs R.A."/>
            <person name="Richards S."/>
        </authorList>
    </citation>
    <scope>NUCLEOTIDE SEQUENCE</scope>
    <source>
        <strain evidence="2">HAZT.00-mixed</strain>
        <tissue evidence="2">Whole organism</tissue>
    </source>
</reference>
<dbReference type="PANTHER" id="PTHR21148">
    <property type="entry name" value="THIOREDOXIN DOMAIN-CONTAINING PROTEIN 9"/>
    <property type="match status" value="1"/>
</dbReference>
<dbReference type="Proteomes" id="UP000711488">
    <property type="component" value="Unassembled WGS sequence"/>
</dbReference>
<gene>
    <name evidence="2" type="ORF">HAZT_HAZT007713</name>
</gene>
<dbReference type="Gene3D" id="3.40.30.10">
    <property type="entry name" value="Glutaredoxin"/>
    <property type="match status" value="1"/>
</dbReference>
<comment type="caution">
    <text evidence="2">The sequence shown here is derived from an EMBL/GenBank/DDBJ whole genome shotgun (WGS) entry which is preliminary data.</text>
</comment>
<organism evidence="2">
    <name type="scientific">Hyalella azteca</name>
    <name type="common">Amphipod</name>
    <dbReference type="NCBI Taxonomy" id="294128"/>
    <lineage>
        <taxon>Eukaryota</taxon>
        <taxon>Metazoa</taxon>
        <taxon>Ecdysozoa</taxon>
        <taxon>Arthropoda</taxon>
        <taxon>Crustacea</taxon>
        <taxon>Multicrustacea</taxon>
        <taxon>Malacostraca</taxon>
        <taxon>Eumalacostraca</taxon>
        <taxon>Peracarida</taxon>
        <taxon>Amphipoda</taxon>
        <taxon>Senticaudata</taxon>
        <taxon>Talitrida</taxon>
        <taxon>Talitroidea</taxon>
        <taxon>Hyalellidae</taxon>
        <taxon>Hyalella</taxon>
    </lineage>
</organism>
<evidence type="ECO:0000313" key="2">
    <source>
        <dbReference type="EMBL" id="KAA0202612.1"/>
    </source>
</evidence>
<dbReference type="InterPro" id="IPR036249">
    <property type="entry name" value="Thioredoxin-like_sf"/>
</dbReference>
<reference evidence="2" key="2">
    <citation type="journal article" date="2018" name="Environ. Sci. Technol.">
        <title>The Toxicogenome of Hyalella azteca: A Model for Sediment Ecotoxicology and Evolutionary Toxicology.</title>
        <authorList>
            <person name="Poynton H.C."/>
            <person name="Hasenbein S."/>
            <person name="Benoit J.B."/>
            <person name="Sepulveda M.S."/>
            <person name="Poelchau M.F."/>
            <person name="Hughes D.S.T."/>
            <person name="Murali S.C."/>
            <person name="Chen S."/>
            <person name="Glastad K.M."/>
            <person name="Goodisman M.A.D."/>
            <person name="Werren J.H."/>
            <person name="Vineis J.H."/>
            <person name="Bowen J.L."/>
            <person name="Friedrich M."/>
            <person name="Jones J."/>
            <person name="Robertson H.M."/>
            <person name="Feyereisen R."/>
            <person name="Mechler-Hickson A."/>
            <person name="Mathers N."/>
            <person name="Lee C.E."/>
            <person name="Colbourne J.K."/>
            <person name="Biales A."/>
            <person name="Johnston J.S."/>
            <person name="Wellborn G.A."/>
            <person name="Rosendale A.J."/>
            <person name="Cridge A.G."/>
            <person name="Munoz-Torres M.C."/>
            <person name="Bain P.A."/>
            <person name="Manny A.R."/>
            <person name="Major K.M."/>
            <person name="Lambert F.N."/>
            <person name="Vulpe C.D."/>
            <person name="Tuck P."/>
            <person name="Blalock B.J."/>
            <person name="Lin Y.Y."/>
            <person name="Smith M.E."/>
            <person name="Ochoa-Acuna H."/>
            <person name="Chen M.M."/>
            <person name="Childers C.P."/>
            <person name="Qu J."/>
            <person name="Dugan S."/>
            <person name="Lee S.L."/>
            <person name="Chao H."/>
            <person name="Dinh H."/>
            <person name="Han Y."/>
            <person name="Doddapaneni H."/>
            <person name="Worley K.C."/>
            <person name="Muzny D.M."/>
            <person name="Gibbs R.A."/>
            <person name="Richards S."/>
        </authorList>
    </citation>
    <scope>NUCLEOTIDE SEQUENCE</scope>
    <source>
        <strain evidence="2">HAZT.00-mixed</strain>
        <tissue evidence="2">Whole organism</tissue>
    </source>
</reference>
<protein>
    <recommendedName>
        <fullName evidence="3">Thioredoxin domain-containing protein</fullName>
    </recommendedName>
</protein>
<name>A0A6A0HA78_HYAAZ</name>
<evidence type="ECO:0000256" key="1">
    <source>
        <dbReference type="SAM" id="MobiDB-lite"/>
    </source>
</evidence>
<sequence>GHGEYQELSEEKEFFETTKKSENVICHFYREGFERCKIVDKHFALLCKKHIEAKFYRLNIRVLPTLVVVKDGKTKDYIIGFSELGNVDDFSTEMLEWRLARSDVIEYSGDLMHPPEAGKPRRSTLKLIDNKNAKTIRGGKQGDDSDDSDY</sequence>
<dbReference type="AlphaFoldDB" id="A0A6A0HA78"/>
<feature type="region of interest" description="Disordered" evidence="1">
    <location>
        <begin position="130"/>
        <end position="150"/>
    </location>
</feature>
<proteinExistence type="predicted"/>
<dbReference type="CDD" id="cd02989">
    <property type="entry name" value="Phd_like_TxnDC9"/>
    <property type="match status" value="1"/>
</dbReference>
<dbReference type="EMBL" id="JQDR03003312">
    <property type="protein sequence ID" value="KAA0202612.1"/>
    <property type="molecule type" value="Genomic_DNA"/>
</dbReference>
<dbReference type="SUPFAM" id="SSF52833">
    <property type="entry name" value="Thioredoxin-like"/>
    <property type="match status" value="1"/>
</dbReference>
<dbReference type="OrthoDB" id="10257948at2759"/>
<accession>A0A6A0HA78</accession>
<reference evidence="2" key="1">
    <citation type="submission" date="2014-08" db="EMBL/GenBank/DDBJ databases">
        <authorList>
            <person name="Murali S."/>
            <person name="Richards S."/>
            <person name="Bandaranaike D."/>
            <person name="Bellair M."/>
            <person name="Blankenburg K."/>
            <person name="Chao H."/>
            <person name="Dinh H."/>
            <person name="Doddapaneni H."/>
            <person name="Dugan-Rocha S."/>
            <person name="Elkadiri S."/>
            <person name="Gnanaolivu R."/>
            <person name="Hughes D."/>
            <person name="Lee S."/>
            <person name="Li M."/>
            <person name="Ming W."/>
            <person name="Munidasa M."/>
            <person name="Muniz J."/>
            <person name="Nguyen L."/>
            <person name="Osuji N."/>
            <person name="Pu L.-L."/>
            <person name="Puazo M."/>
            <person name="Skinner E."/>
            <person name="Qu C."/>
            <person name="Quiroz J."/>
            <person name="Raj R."/>
            <person name="Weissenberger G."/>
            <person name="Xin Y."/>
            <person name="Zou X."/>
            <person name="Han Y."/>
            <person name="Worley K."/>
            <person name="Muzny D."/>
            <person name="Gibbs R."/>
        </authorList>
    </citation>
    <scope>NUCLEOTIDE SEQUENCE</scope>
    <source>
        <strain evidence="2">HAZT.00-mixed</strain>
        <tissue evidence="2">Whole organism</tissue>
    </source>
</reference>